<evidence type="ECO:0000313" key="3">
    <source>
        <dbReference type="Proteomes" id="UP000323000"/>
    </source>
</evidence>
<dbReference type="PANTHER" id="PTHR34222">
    <property type="entry name" value="GAG_PRE-INTEGRS DOMAIN-CONTAINING PROTEIN"/>
    <property type="match status" value="1"/>
</dbReference>
<name>A0A5C7HAX6_9ROSI</name>
<dbReference type="OrthoDB" id="1930729at2759"/>
<dbReference type="PANTHER" id="PTHR34222:SF99">
    <property type="entry name" value="PROTEIN, PUTATIVE-RELATED"/>
    <property type="match status" value="1"/>
</dbReference>
<dbReference type="Proteomes" id="UP000323000">
    <property type="component" value="Chromosome 9"/>
</dbReference>
<organism evidence="2 3">
    <name type="scientific">Acer yangbiense</name>
    <dbReference type="NCBI Taxonomy" id="1000413"/>
    <lineage>
        <taxon>Eukaryota</taxon>
        <taxon>Viridiplantae</taxon>
        <taxon>Streptophyta</taxon>
        <taxon>Embryophyta</taxon>
        <taxon>Tracheophyta</taxon>
        <taxon>Spermatophyta</taxon>
        <taxon>Magnoliopsida</taxon>
        <taxon>eudicotyledons</taxon>
        <taxon>Gunneridae</taxon>
        <taxon>Pentapetalae</taxon>
        <taxon>rosids</taxon>
        <taxon>malvids</taxon>
        <taxon>Sapindales</taxon>
        <taxon>Sapindaceae</taxon>
        <taxon>Hippocastanoideae</taxon>
        <taxon>Acereae</taxon>
        <taxon>Acer</taxon>
    </lineage>
</organism>
<feature type="region of interest" description="Disordered" evidence="1">
    <location>
        <begin position="278"/>
        <end position="300"/>
    </location>
</feature>
<sequence length="393" mass="44097">MEFLQGIHDRFSAIHSQILLMDPFPSVARICSLVRQEEKQQEIHTLSNAIPEAAALNFQRETCYKIYGYPPKNFHANAISAANAPHSAARFTFTMDQYSKLLKVGQNSSMDPQLTLKTLKMMATELVPKIEEADFFRGKVTCLSSLMPVYNIILKLTAKQRKMFECTCFGRLLEMDELVFSSQTVHELLLREAKSPNTDEIPYPSVDVDKRVKCVGLIDGLLNGDMNLYNNTLEDVFMNASSNDGLTMLQVYAFLQPIPEEEQQCYFQLFNAPGASKDQPTLMHNNTTSAASSPSSDVNATTDTMAIKKSVKRKPPLKLLLELVVALKKYKRNHLPSRRQEISQEQGLASLLSTESPMPSLDEAQAFFSELKPILDESLENLLQSSLAMLDSP</sequence>
<feature type="compositionally biased region" description="Low complexity" evidence="1">
    <location>
        <begin position="285"/>
        <end position="296"/>
    </location>
</feature>
<evidence type="ECO:0000256" key="1">
    <source>
        <dbReference type="SAM" id="MobiDB-lite"/>
    </source>
</evidence>
<proteinExistence type="predicted"/>
<reference evidence="3" key="1">
    <citation type="journal article" date="2019" name="Gigascience">
        <title>De novo genome assembly of the endangered Acer yangbiense, a plant species with extremely small populations endemic to Yunnan Province, China.</title>
        <authorList>
            <person name="Yang J."/>
            <person name="Wariss H.M."/>
            <person name="Tao L."/>
            <person name="Zhang R."/>
            <person name="Yun Q."/>
            <person name="Hollingsworth P."/>
            <person name="Dao Z."/>
            <person name="Luo G."/>
            <person name="Guo H."/>
            <person name="Ma Y."/>
            <person name="Sun W."/>
        </authorList>
    </citation>
    <scope>NUCLEOTIDE SEQUENCE [LARGE SCALE GENOMIC DNA]</scope>
    <source>
        <strain evidence="3">cv. Malutang</strain>
    </source>
</reference>
<dbReference type="AlphaFoldDB" id="A0A5C7HAX6"/>
<keyword evidence="3" id="KW-1185">Reference proteome</keyword>
<protein>
    <submittedName>
        <fullName evidence="2">Uncharacterized protein</fullName>
    </submittedName>
</protein>
<comment type="caution">
    <text evidence="2">The sequence shown here is derived from an EMBL/GenBank/DDBJ whole genome shotgun (WGS) entry which is preliminary data.</text>
</comment>
<evidence type="ECO:0000313" key="2">
    <source>
        <dbReference type="EMBL" id="TXG53672.1"/>
    </source>
</evidence>
<dbReference type="EMBL" id="VAHF01000009">
    <property type="protein sequence ID" value="TXG53672.1"/>
    <property type="molecule type" value="Genomic_DNA"/>
</dbReference>
<accession>A0A5C7HAX6</accession>
<gene>
    <name evidence="2" type="ORF">EZV62_018928</name>
</gene>